<dbReference type="KEGG" id="ccot:CCAX7_57020"/>
<dbReference type="RefSeq" id="WP_119323020.1">
    <property type="nucleotide sequence ID" value="NZ_AP025739.1"/>
</dbReference>
<dbReference type="AlphaFoldDB" id="A0A402D0I3"/>
<proteinExistence type="predicted"/>
<gene>
    <name evidence="1" type="ORF">CCAX7_57020</name>
</gene>
<name>A0A402D0I3_9BACT</name>
<organism evidence="1 2">
    <name type="scientific">Capsulimonas corticalis</name>
    <dbReference type="NCBI Taxonomy" id="2219043"/>
    <lineage>
        <taxon>Bacteria</taxon>
        <taxon>Bacillati</taxon>
        <taxon>Armatimonadota</taxon>
        <taxon>Armatimonadia</taxon>
        <taxon>Capsulimonadales</taxon>
        <taxon>Capsulimonadaceae</taxon>
        <taxon>Capsulimonas</taxon>
    </lineage>
</organism>
<keyword evidence="2" id="KW-1185">Reference proteome</keyword>
<evidence type="ECO:0000313" key="1">
    <source>
        <dbReference type="EMBL" id="BDI33651.1"/>
    </source>
</evidence>
<dbReference type="OrthoDB" id="529448at2"/>
<protein>
    <submittedName>
        <fullName evidence="1">Uncharacterized protein</fullName>
    </submittedName>
</protein>
<accession>A0A402D0I3</accession>
<sequence>MFTTILQTVGGYFDRRWMLAAFLPSVVLFGACLFLYGATHDFRRAIDIWNKFSPILQGALIVAGVIWTAFVAVLFSLTKGGMLRLFEGYTEQTPLLSAFHQWRRRYYQRLFRYLAHEQTRLEAEIAHLRLGPLKDRPDAKDKEKVYKEELGRILEEKILRFPPDESQVMPTRLGNILRAAEAYPRVHYNMNAVVLWSRLASVLPDPAAAGLEDARMFLDFMLVLCVSSFLFAATSAVYLAAAHAASILTWFVLISLGVSWLCYHGMLNAAIVYGEAVKTAFDLHRWALLEAVHLAAPANNAEERVLWDDYGGFVYGGFPLKAAYEAKKPE</sequence>
<dbReference type="EMBL" id="AP025739">
    <property type="protein sequence ID" value="BDI33651.1"/>
    <property type="molecule type" value="Genomic_DNA"/>
</dbReference>
<evidence type="ECO:0000313" key="2">
    <source>
        <dbReference type="Proteomes" id="UP000287394"/>
    </source>
</evidence>
<dbReference type="Proteomes" id="UP000287394">
    <property type="component" value="Chromosome"/>
</dbReference>
<reference evidence="1 2" key="1">
    <citation type="journal article" date="2019" name="Int. J. Syst. Evol. Microbiol.">
        <title>Capsulimonas corticalis gen. nov., sp. nov., an aerobic capsulated bacterium, of a novel bacterial order, Capsulimonadales ord. nov., of the class Armatimonadia of the phylum Armatimonadetes.</title>
        <authorList>
            <person name="Li J."/>
            <person name="Kudo C."/>
            <person name="Tonouchi A."/>
        </authorList>
    </citation>
    <scope>NUCLEOTIDE SEQUENCE [LARGE SCALE GENOMIC DNA]</scope>
    <source>
        <strain evidence="1 2">AX-7</strain>
    </source>
</reference>